<dbReference type="InterPro" id="IPR013534">
    <property type="entry name" value="Starch_synth_cat_dom"/>
</dbReference>
<evidence type="ECO:0000259" key="8">
    <source>
        <dbReference type="Pfam" id="PF00534"/>
    </source>
</evidence>
<proteinExistence type="inferred from homology"/>
<gene>
    <name evidence="7 10" type="primary">glgA</name>
    <name evidence="10" type="ORF">E6C55_22700</name>
</gene>
<evidence type="ECO:0000256" key="4">
    <source>
        <dbReference type="ARBA" id="ARBA00022676"/>
    </source>
</evidence>
<protein>
    <recommendedName>
        <fullName evidence="7">Glycogen synthase</fullName>
        <ecNumber evidence="7">2.4.1.21</ecNumber>
    </recommendedName>
    <alternativeName>
        <fullName evidence="7">Starch [bacterial glycogen] synthase</fullName>
    </alternativeName>
</protein>
<dbReference type="EMBL" id="SSOB01000034">
    <property type="protein sequence ID" value="THF75098.1"/>
    <property type="molecule type" value="Genomic_DNA"/>
</dbReference>
<sequence>MKVWFAASEAVPLVKSGGLADVVGALPKALSKLGAEVTVLLPKYGAIPAELAEKATFLEHFNVSLGWRLQYCGLFELVVDGVRFLLIDNEYFYHRGYLYGYGEEEIERYAFFNFAVLELLARSERDKLPDIVHCHDWQTGLIPMLLRTRYSHYPALRHIRTVFTIHNLQYQGVFSREKLKDVLSAGDDLFTEDGIEFYGGGNCMKAGLRYADKLTTVSPTYAGEIQTWEYGEKLDGVLRMRAWDLRGIVNGIDTQSYDPMTDPNVKVHYRSSLAKKRQNKLALQREIGFKEDARIPVVGVVSRMVDQKGFDLIAEALPALMEEELQLVILGSGEPKFEQLFRRAIDWYPGRLFVWFGFNEGFARRIYAGSDMFLMPSRFEPCGLSQLISLRYRTVPIVRETGGLRDTIEAYNEFAGTGNGFSFGPASAHDLIYTVKRALSFYRRPEEWERIVANGAKQDYGWESSAREYMQLYRELVN</sequence>
<comment type="caution">
    <text evidence="10">The sequence shown here is derived from an EMBL/GenBank/DDBJ whole genome shotgun (WGS) entry which is preliminary data.</text>
</comment>
<dbReference type="GO" id="GO:0009011">
    <property type="term" value="F:alpha-1,4-glucan glucosyltransferase (ADP-glucose donor) activity"/>
    <property type="evidence" value="ECO:0007669"/>
    <property type="project" value="UniProtKB-UniRule"/>
</dbReference>
<keyword evidence="6 7" id="KW-0320">Glycogen biosynthesis</keyword>
<evidence type="ECO:0000256" key="7">
    <source>
        <dbReference type="HAMAP-Rule" id="MF_00484"/>
    </source>
</evidence>
<evidence type="ECO:0000256" key="2">
    <source>
        <dbReference type="ARBA" id="ARBA00002764"/>
    </source>
</evidence>
<dbReference type="UniPathway" id="UPA00164"/>
<comment type="pathway">
    <text evidence="7">Glycan biosynthesis; glycogen biosynthesis.</text>
</comment>
<reference evidence="10 11" key="1">
    <citation type="submission" date="2019-04" db="EMBL/GenBank/DDBJ databases">
        <title>Cohnella sp. nov. isolated from preserved vegetables.</title>
        <authorList>
            <person name="Lin S.-Y."/>
            <person name="Hung M.-H."/>
            <person name="Young C.-C."/>
        </authorList>
    </citation>
    <scope>NUCLEOTIDE SEQUENCE [LARGE SCALE GENOMIC DNA]</scope>
    <source>
        <strain evidence="10 11">CC-MHH1044</strain>
    </source>
</reference>
<dbReference type="RefSeq" id="WP_136372110.1">
    <property type="nucleotide sequence ID" value="NZ_SSOB01000034.1"/>
</dbReference>
<dbReference type="EC" id="2.4.1.21" evidence="7"/>
<feature type="domain" description="Starch synthase catalytic" evidence="9">
    <location>
        <begin position="2"/>
        <end position="239"/>
    </location>
</feature>
<comment type="similarity">
    <text evidence="3 7">Belongs to the glycosyltransferase 1 family. Bacterial/plant glycogen synthase subfamily.</text>
</comment>
<dbReference type="GO" id="GO:0005978">
    <property type="term" value="P:glycogen biosynthetic process"/>
    <property type="evidence" value="ECO:0007669"/>
    <property type="project" value="UniProtKB-UniRule"/>
</dbReference>
<dbReference type="CDD" id="cd03791">
    <property type="entry name" value="GT5_Glycogen_synthase_DULL1-like"/>
    <property type="match status" value="1"/>
</dbReference>
<evidence type="ECO:0000313" key="10">
    <source>
        <dbReference type="EMBL" id="THF75098.1"/>
    </source>
</evidence>
<evidence type="ECO:0000256" key="3">
    <source>
        <dbReference type="ARBA" id="ARBA00010281"/>
    </source>
</evidence>
<dbReference type="Pfam" id="PF00534">
    <property type="entry name" value="Glycos_transf_1"/>
    <property type="match status" value="1"/>
</dbReference>
<dbReference type="InterPro" id="IPR011835">
    <property type="entry name" value="GS/SS"/>
</dbReference>
<dbReference type="OrthoDB" id="9808590at2"/>
<dbReference type="NCBIfam" id="NF001898">
    <property type="entry name" value="PRK00654.1-1"/>
    <property type="match status" value="1"/>
</dbReference>
<accession>A0A4S4BK60</accession>
<dbReference type="Pfam" id="PF08323">
    <property type="entry name" value="Glyco_transf_5"/>
    <property type="match status" value="1"/>
</dbReference>
<dbReference type="Gene3D" id="3.40.50.2000">
    <property type="entry name" value="Glycogen Phosphorylase B"/>
    <property type="match status" value="2"/>
</dbReference>
<dbReference type="AlphaFoldDB" id="A0A4S4BK60"/>
<feature type="binding site" evidence="7">
    <location>
        <position position="15"/>
    </location>
    <ligand>
        <name>ADP-alpha-D-glucose</name>
        <dbReference type="ChEBI" id="CHEBI:57498"/>
    </ligand>
</feature>
<comment type="function">
    <text evidence="2 7">Synthesizes alpha-1,4-glucan chains using ADP-glucose.</text>
</comment>
<evidence type="ECO:0000256" key="1">
    <source>
        <dbReference type="ARBA" id="ARBA00001478"/>
    </source>
</evidence>
<feature type="domain" description="Glycosyl transferase family 1" evidence="8">
    <location>
        <begin position="296"/>
        <end position="450"/>
    </location>
</feature>
<dbReference type="NCBIfam" id="TIGR02095">
    <property type="entry name" value="glgA"/>
    <property type="match status" value="1"/>
</dbReference>
<evidence type="ECO:0000256" key="5">
    <source>
        <dbReference type="ARBA" id="ARBA00022679"/>
    </source>
</evidence>
<keyword evidence="11" id="KW-1185">Reference proteome</keyword>
<organism evidence="10 11">
    <name type="scientific">Cohnella fermenti</name>
    <dbReference type="NCBI Taxonomy" id="2565925"/>
    <lineage>
        <taxon>Bacteria</taxon>
        <taxon>Bacillati</taxon>
        <taxon>Bacillota</taxon>
        <taxon>Bacilli</taxon>
        <taxon>Bacillales</taxon>
        <taxon>Paenibacillaceae</taxon>
        <taxon>Cohnella</taxon>
    </lineage>
</organism>
<dbReference type="SUPFAM" id="SSF53756">
    <property type="entry name" value="UDP-Glycosyltransferase/glycogen phosphorylase"/>
    <property type="match status" value="1"/>
</dbReference>
<dbReference type="NCBIfam" id="NF001899">
    <property type="entry name" value="PRK00654.1-2"/>
    <property type="match status" value="1"/>
</dbReference>
<name>A0A4S4BK60_9BACL</name>
<dbReference type="GO" id="GO:0004373">
    <property type="term" value="F:alpha-1,4-glucan glucosyltransferase (UDP-glucose donor) activity"/>
    <property type="evidence" value="ECO:0007669"/>
    <property type="project" value="InterPro"/>
</dbReference>
<comment type="catalytic activity">
    <reaction evidence="1 7">
        <text>[(1-&gt;4)-alpha-D-glucosyl](n) + ADP-alpha-D-glucose = [(1-&gt;4)-alpha-D-glucosyl](n+1) + ADP + H(+)</text>
        <dbReference type="Rhea" id="RHEA:18189"/>
        <dbReference type="Rhea" id="RHEA-COMP:9584"/>
        <dbReference type="Rhea" id="RHEA-COMP:9587"/>
        <dbReference type="ChEBI" id="CHEBI:15378"/>
        <dbReference type="ChEBI" id="CHEBI:15444"/>
        <dbReference type="ChEBI" id="CHEBI:57498"/>
        <dbReference type="ChEBI" id="CHEBI:456216"/>
        <dbReference type="EC" id="2.4.1.21"/>
    </reaction>
</comment>
<dbReference type="PANTHER" id="PTHR45825:SF11">
    <property type="entry name" value="ALPHA AMYLASE DOMAIN-CONTAINING PROTEIN"/>
    <property type="match status" value="1"/>
</dbReference>
<keyword evidence="5 7" id="KW-0808">Transferase</keyword>
<dbReference type="InterPro" id="IPR001296">
    <property type="entry name" value="Glyco_trans_1"/>
</dbReference>
<keyword evidence="4 7" id="KW-0328">Glycosyltransferase</keyword>
<evidence type="ECO:0000256" key="6">
    <source>
        <dbReference type="ARBA" id="ARBA00023056"/>
    </source>
</evidence>
<dbReference type="Proteomes" id="UP000310636">
    <property type="component" value="Unassembled WGS sequence"/>
</dbReference>
<evidence type="ECO:0000313" key="11">
    <source>
        <dbReference type="Proteomes" id="UP000310636"/>
    </source>
</evidence>
<dbReference type="HAMAP" id="MF_00484">
    <property type="entry name" value="Glycogen_synth"/>
    <property type="match status" value="1"/>
</dbReference>
<dbReference type="PANTHER" id="PTHR45825">
    <property type="entry name" value="GRANULE-BOUND STARCH SYNTHASE 1, CHLOROPLASTIC/AMYLOPLASTIC"/>
    <property type="match status" value="1"/>
</dbReference>
<evidence type="ECO:0000259" key="9">
    <source>
        <dbReference type="Pfam" id="PF08323"/>
    </source>
</evidence>